<accession>A0A3B0VEK5</accession>
<reference evidence="1" key="1">
    <citation type="submission" date="2018-06" db="EMBL/GenBank/DDBJ databases">
        <authorList>
            <person name="Zhirakovskaya E."/>
        </authorList>
    </citation>
    <scope>NUCLEOTIDE SEQUENCE</scope>
</reference>
<gene>
    <name evidence="1" type="ORF">MNBD_CHLOROFLEXI01-2884</name>
</gene>
<sequence length="115" mass="13328">MPKIKQLLEGKIPPNYILDSYADANKPFSELWNEEGFVWIENKGGDKRLGSQRYVLYPEDHESFFRDNIKKAHRQAPKVENKDEIRQSQKGLCNICGAKISPRSHVRKTVSVEIE</sequence>
<name>A0A3B0VEK5_9ZZZZ</name>
<proteinExistence type="predicted"/>
<dbReference type="EMBL" id="UOEU01000838">
    <property type="protein sequence ID" value="VAW41351.1"/>
    <property type="molecule type" value="Genomic_DNA"/>
</dbReference>
<protein>
    <submittedName>
        <fullName evidence="1">Uncharacterized protein</fullName>
    </submittedName>
</protein>
<dbReference type="AlphaFoldDB" id="A0A3B0VEK5"/>
<organism evidence="1">
    <name type="scientific">hydrothermal vent metagenome</name>
    <dbReference type="NCBI Taxonomy" id="652676"/>
    <lineage>
        <taxon>unclassified sequences</taxon>
        <taxon>metagenomes</taxon>
        <taxon>ecological metagenomes</taxon>
    </lineage>
</organism>
<evidence type="ECO:0000313" key="1">
    <source>
        <dbReference type="EMBL" id="VAW41351.1"/>
    </source>
</evidence>